<reference evidence="3 4" key="1">
    <citation type="submission" date="2016-10" db="EMBL/GenBank/DDBJ databases">
        <authorList>
            <person name="de Groot N.N."/>
        </authorList>
    </citation>
    <scope>NUCLEOTIDE SEQUENCE [LARGE SCALE GENOMIC DNA]</scope>
    <source>
        <strain evidence="3 4">DSM 16981</strain>
    </source>
</reference>
<gene>
    <name evidence="3" type="ORF">SAMN05660299_01220</name>
</gene>
<sequence>MKRTLAIVMAVLTMFLIAGCDMGSTATQKNSTQQGQQDTKNTQSSKAAARQAVVCELPGLGDTRTAWTAEWGSPTAQGDTIKLFNNGAYKTIFEGDKAITITFASKDGKNPLSEKMVPKDGKKLSENSKKTGDSKMIVQKWHSDLLAAAIPETKGNYTIMQHMEGTAYTNVTVDCTPNLSK</sequence>
<dbReference type="RefSeq" id="WP_091649370.1">
    <property type="nucleotide sequence ID" value="NZ_FNHQ01000010.1"/>
</dbReference>
<evidence type="ECO:0000313" key="3">
    <source>
        <dbReference type="EMBL" id="SDM62132.1"/>
    </source>
</evidence>
<proteinExistence type="predicted"/>
<feature type="region of interest" description="Disordered" evidence="1">
    <location>
        <begin position="26"/>
        <end position="47"/>
    </location>
</feature>
<dbReference type="EMBL" id="FNHQ01000010">
    <property type="protein sequence ID" value="SDM62132.1"/>
    <property type="molecule type" value="Genomic_DNA"/>
</dbReference>
<evidence type="ECO:0000313" key="4">
    <source>
        <dbReference type="Proteomes" id="UP000199309"/>
    </source>
</evidence>
<dbReference type="AlphaFoldDB" id="A0A1G9UQB2"/>
<evidence type="ECO:0000256" key="2">
    <source>
        <dbReference type="SAM" id="SignalP"/>
    </source>
</evidence>
<keyword evidence="2" id="KW-0732">Signal</keyword>
<feature type="region of interest" description="Disordered" evidence="1">
    <location>
        <begin position="112"/>
        <end position="131"/>
    </location>
</feature>
<evidence type="ECO:0008006" key="5">
    <source>
        <dbReference type="Google" id="ProtNLM"/>
    </source>
</evidence>
<dbReference type="Proteomes" id="UP000199309">
    <property type="component" value="Unassembled WGS sequence"/>
</dbReference>
<dbReference type="PROSITE" id="PS51257">
    <property type="entry name" value="PROKAR_LIPOPROTEIN"/>
    <property type="match status" value="1"/>
</dbReference>
<feature type="chain" id="PRO_5039024378" description="Lipoprotein" evidence="2">
    <location>
        <begin position="21"/>
        <end position="181"/>
    </location>
</feature>
<dbReference type="OrthoDB" id="1624948at2"/>
<feature type="compositionally biased region" description="Polar residues" evidence="1">
    <location>
        <begin position="26"/>
        <end position="46"/>
    </location>
</feature>
<feature type="signal peptide" evidence="2">
    <location>
        <begin position="1"/>
        <end position="20"/>
    </location>
</feature>
<name>A0A1G9UQB2_9FIRM</name>
<feature type="compositionally biased region" description="Basic and acidic residues" evidence="1">
    <location>
        <begin position="116"/>
        <end position="131"/>
    </location>
</feature>
<evidence type="ECO:0000256" key="1">
    <source>
        <dbReference type="SAM" id="MobiDB-lite"/>
    </source>
</evidence>
<accession>A0A1G9UQB2</accession>
<protein>
    <recommendedName>
        <fullName evidence="5">Lipoprotein</fullName>
    </recommendedName>
</protein>
<keyword evidence="4" id="KW-1185">Reference proteome</keyword>
<organism evidence="3 4">
    <name type="scientific">Megasphaera paucivorans</name>
    <dbReference type="NCBI Taxonomy" id="349095"/>
    <lineage>
        <taxon>Bacteria</taxon>
        <taxon>Bacillati</taxon>
        <taxon>Bacillota</taxon>
        <taxon>Negativicutes</taxon>
        <taxon>Veillonellales</taxon>
        <taxon>Veillonellaceae</taxon>
        <taxon>Megasphaera</taxon>
    </lineage>
</organism>